<dbReference type="InterPro" id="IPR013325">
    <property type="entry name" value="RNA_pol_sigma_r2"/>
</dbReference>
<keyword evidence="4" id="KW-0804">Transcription</keyword>
<dbReference type="AlphaFoldDB" id="A0A9E8MLJ8"/>
<organism evidence="7 8">
    <name type="scientific">Microcella daejeonensis</name>
    <dbReference type="NCBI Taxonomy" id="2994971"/>
    <lineage>
        <taxon>Bacteria</taxon>
        <taxon>Bacillati</taxon>
        <taxon>Actinomycetota</taxon>
        <taxon>Actinomycetes</taxon>
        <taxon>Micrococcales</taxon>
        <taxon>Microbacteriaceae</taxon>
        <taxon>Microcella</taxon>
    </lineage>
</organism>
<dbReference type="InterPro" id="IPR014284">
    <property type="entry name" value="RNA_pol_sigma-70_dom"/>
</dbReference>
<dbReference type="NCBIfam" id="TIGR02937">
    <property type="entry name" value="sigma70-ECF"/>
    <property type="match status" value="1"/>
</dbReference>
<dbReference type="CDD" id="cd06171">
    <property type="entry name" value="Sigma70_r4"/>
    <property type="match status" value="1"/>
</dbReference>
<feature type="domain" description="RNA polymerase sigma-70 region 2" evidence="5">
    <location>
        <begin position="20"/>
        <end position="91"/>
    </location>
</feature>
<gene>
    <name evidence="7" type="ORF">OVN18_01620</name>
</gene>
<dbReference type="SUPFAM" id="SSF88659">
    <property type="entry name" value="Sigma3 and sigma4 domains of RNA polymerase sigma factors"/>
    <property type="match status" value="2"/>
</dbReference>
<dbReference type="Pfam" id="PF04542">
    <property type="entry name" value="Sigma70_r2"/>
    <property type="match status" value="1"/>
</dbReference>
<evidence type="ECO:0000259" key="5">
    <source>
        <dbReference type="Pfam" id="PF04542"/>
    </source>
</evidence>
<dbReference type="Gene3D" id="1.10.1740.10">
    <property type="match status" value="1"/>
</dbReference>
<evidence type="ECO:0000256" key="1">
    <source>
        <dbReference type="ARBA" id="ARBA00023015"/>
    </source>
</evidence>
<dbReference type="KEGG" id="mdb:OVN18_01620"/>
<keyword evidence="2" id="KW-0731">Sigma factor</keyword>
<dbReference type="InterPro" id="IPR007627">
    <property type="entry name" value="RNA_pol_sigma70_r2"/>
</dbReference>
<dbReference type="GO" id="GO:0006352">
    <property type="term" value="P:DNA-templated transcription initiation"/>
    <property type="evidence" value="ECO:0007669"/>
    <property type="project" value="InterPro"/>
</dbReference>
<dbReference type="PANTHER" id="PTHR30385">
    <property type="entry name" value="SIGMA FACTOR F FLAGELLAR"/>
    <property type="match status" value="1"/>
</dbReference>
<evidence type="ECO:0000256" key="3">
    <source>
        <dbReference type="ARBA" id="ARBA00023125"/>
    </source>
</evidence>
<evidence type="ECO:0000256" key="2">
    <source>
        <dbReference type="ARBA" id="ARBA00023082"/>
    </source>
</evidence>
<dbReference type="SUPFAM" id="SSF88946">
    <property type="entry name" value="Sigma2 domain of RNA polymerase sigma factors"/>
    <property type="match status" value="1"/>
</dbReference>
<dbReference type="InterPro" id="IPR007630">
    <property type="entry name" value="RNA_pol_sigma70_r4"/>
</dbReference>
<dbReference type="GO" id="GO:0016987">
    <property type="term" value="F:sigma factor activity"/>
    <property type="evidence" value="ECO:0007669"/>
    <property type="project" value="UniProtKB-KW"/>
</dbReference>
<keyword evidence="3" id="KW-0238">DNA-binding</keyword>
<feature type="domain" description="RNA polymerase sigma-70 region 4" evidence="6">
    <location>
        <begin position="179"/>
        <end position="227"/>
    </location>
</feature>
<evidence type="ECO:0000313" key="8">
    <source>
        <dbReference type="Proteomes" id="UP001164706"/>
    </source>
</evidence>
<name>A0A9E8MLJ8_9MICO</name>
<evidence type="ECO:0000313" key="7">
    <source>
        <dbReference type="EMBL" id="WAB81746.1"/>
    </source>
</evidence>
<keyword evidence="8" id="KW-1185">Reference proteome</keyword>
<evidence type="ECO:0000259" key="6">
    <source>
        <dbReference type="Pfam" id="PF04545"/>
    </source>
</evidence>
<protein>
    <submittedName>
        <fullName evidence="7">Sigma-70 family RNA polymerase sigma factor</fullName>
    </submittedName>
</protein>
<reference evidence="7" key="1">
    <citation type="submission" date="2022-11" db="EMBL/GenBank/DDBJ databases">
        <title>Description of Microcella daejonensis nov. sp, isolated from riverside soil.</title>
        <authorList>
            <person name="Molina K.M."/>
            <person name="Kim S.B."/>
        </authorList>
    </citation>
    <scope>NUCLEOTIDE SEQUENCE</scope>
    <source>
        <strain evidence="7">MMS21-STM12</strain>
    </source>
</reference>
<dbReference type="EMBL" id="CP113089">
    <property type="protein sequence ID" value="WAB81746.1"/>
    <property type="molecule type" value="Genomic_DNA"/>
</dbReference>
<accession>A0A9E8MLJ8</accession>
<sequence length="280" mass="30090">MTTRLSGFDRAPERRDRNALVVANLPLVGYLVNDLCARATHLSREDLASVGAIALITAAEAYDPERGVPFGAYARQRILGALTDELRSTDWAGRGTRQRITAVTALQERLASELHRAPTVDELAAALGEAPAVVRETLAFAARRVTEIDEDVAGSLRSELPGPEEAAIIAERDHRLRAAIAALPERMRRIVVDLFYNDRSVTEIAAELGVTHSAVSQQRSQAMQLLRTAVAELRADAAAAVEPVAAAVASRQAAYLARFGELQHAMALAARRGADLAEAS</sequence>
<dbReference type="InterPro" id="IPR013324">
    <property type="entry name" value="RNA_pol_sigma_r3/r4-like"/>
</dbReference>
<dbReference type="Gene3D" id="1.20.140.160">
    <property type="match status" value="1"/>
</dbReference>
<evidence type="ECO:0000256" key="4">
    <source>
        <dbReference type="ARBA" id="ARBA00023163"/>
    </source>
</evidence>
<dbReference type="GO" id="GO:0003677">
    <property type="term" value="F:DNA binding"/>
    <property type="evidence" value="ECO:0007669"/>
    <property type="project" value="UniProtKB-KW"/>
</dbReference>
<dbReference type="PANTHER" id="PTHR30385:SF7">
    <property type="entry name" value="RNA POLYMERASE SIGMA FACTOR FLIA"/>
    <property type="match status" value="1"/>
</dbReference>
<dbReference type="RefSeq" id="WP_267737785.1">
    <property type="nucleotide sequence ID" value="NZ_CP113089.1"/>
</dbReference>
<proteinExistence type="predicted"/>
<keyword evidence="1" id="KW-0805">Transcription regulation</keyword>
<dbReference type="Proteomes" id="UP001164706">
    <property type="component" value="Chromosome"/>
</dbReference>
<dbReference type="Pfam" id="PF04545">
    <property type="entry name" value="Sigma70_r4"/>
    <property type="match status" value="1"/>
</dbReference>